<dbReference type="GeneID" id="82258689"/>
<name>A0A1H6Y8U1_9FLAO</name>
<organism evidence="1 2">
    <name type="scientific">Myroides marinus</name>
    <dbReference type="NCBI Taxonomy" id="703342"/>
    <lineage>
        <taxon>Bacteria</taxon>
        <taxon>Pseudomonadati</taxon>
        <taxon>Bacteroidota</taxon>
        <taxon>Flavobacteriia</taxon>
        <taxon>Flavobacteriales</taxon>
        <taxon>Flavobacteriaceae</taxon>
        <taxon>Myroides</taxon>
    </lineage>
</organism>
<dbReference type="EMBL" id="FNYS01000029">
    <property type="protein sequence ID" value="SEJ37703.1"/>
    <property type="molecule type" value="Genomic_DNA"/>
</dbReference>
<dbReference type="RefSeq" id="WP_074748154.1">
    <property type="nucleotide sequence ID" value="NZ_FNYS01000029.1"/>
</dbReference>
<dbReference type="AlphaFoldDB" id="A0A1H6Y8U1"/>
<proteinExistence type="predicted"/>
<accession>A0A1H6Y8U1</accession>
<dbReference type="Proteomes" id="UP000183077">
    <property type="component" value="Unassembled WGS sequence"/>
</dbReference>
<reference evidence="1 2" key="1">
    <citation type="submission" date="2016-10" db="EMBL/GenBank/DDBJ databases">
        <authorList>
            <person name="de Groot N.N."/>
        </authorList>
    </citation>
    <scope>NUCLEOTIDE SEQUENCE [LARGE SCALE GENOMIC DNA]</scope>
    <source>
        <strain evidence="1 2">DSM 23048</strain>
    </source>
</reference>
<evidence type="ECO:0000313" key="2">
    <source>
        <dbReference type="Proteomes" id="UP000183077"/>
    </source>
</evidence>
<gene>
    <name evidence="1" type="ORF">SAMN04488018_12934</name>
</gene>
<sequence length="76" mass="8791">MGVYVGNIQKYFIKNGDYKTETNGKLLLWQLYVNKENKLYNKMSNSETIYWNDGNTQGDEVLSVKINKNATEILGH</sequence>
<protein>
    <submittedName>
        <fullName evidence="1">Uncharacterized protein</fullName>
    </submittedName>
</protein>
<evidence type="ECO:0000313" key="1">
    <source>
        <dbReference type="EMBL" id="SEJ37703.1"/>
    </source>
</evidence>